<name>A0ABT8RC29_9BACT</name>
<dbReference type="InterPro" id="IPR004107">
    <property type="entry name" value="Integrase_SAM-like_N"/>
</dbReference>
<evidence type="ECO:0000256" key="2">
    <source>
        <dbReference type="ARBA" id="ARBA00022908"/>
    </source>
</evidence>
<feature type="domain" description="Tyr recombinase" evidence="5">
    <location>
        <begin position="118"/>
        <end position="291"/>
    </location>
</feature>
<keyword evidence="4" id="KW-0233">DNA recombination</keyword>
<accession>A0ABT8RC29</accession>
<proteinExistence type="inferred from homology"/>
<dbReference type="InterPro" id="IPR011010">
    <property type="entry name" value="DNA_brk_join_enz"/>
</dbReference>
<dbReference type="PROSITE" id="PS51898">
    <property type="entry name" value="TYR_RECOMBINASE"/>
    <property type="match status" value="1"/>
</dbReference>
<keyword evidence="7" id="KW-1185">Reference proteome</keyword>
<dbReference type="RefSeq" id="WP_302040460.1">
    <property type="nucleotide sequence ID" value="NZ_JAUKPO010000021.1"/>
</dbReference>
<reference evidence="6" key="1">
    <citation type="submission" date="2023-07" db="EMBL/GenBank/DDBJ databases">
        <title>The genome sequence of Rhodocytophaga aerolata KACC 12507.</title>
        <authorList>
            <person name="Zhang X."/>
        </authorList>
    </citation>
    <scope>NUCLEOTIDE SEQUENCE</scope>
    <source>
        <strain evidence="6">KACC 12507</strain>
    </source>
</reference>
<dbReference type="Proteomes" id="UP001168528">
    <property type="component" value="Unassembled WGS sequence"/>
</dbReference>
<organism evidence="6 7">
    <name type="scientific">Rhodocytophaga aerolata</name>
    <dbReference type="NCBI Taxonomy" id="455078"/>
    <lineage>
        <taxon>Bacteria</taxon>
        <taxon>Pseudomonadati</taxon>
        <taxon>Bacteroidota</taxon>
        <taxon>Cytophagia</taxon>
        <taxon>Cytophagales</taxon>
        <taxon>Rhodocytophagaceae</taxon>
        <taxon>Rhodocytophaga</taxon>
    </lineage>
</organism>
<gene>
    <name evidence="6" type="ORF">Q0590_25485</name>
</gene>
<keyword evidence="3" id="KW-0238">DNA-binding</keyword>
<dbReference type="PANTHER" id="PTHR30349:SF64">
    <property type="entry name" value="PROPHAGE INTEGRASE INTD-RELATED"/>
    <property type="match status" value="1"/>
</dbReference>
<evidence type="ECO:0000256" key="1">
    <source>
        <dbReference type="ARBA" id="ARBA00008857"/>
    </source>
</evidence>
<dbReference type="Pfam" id="PF00589">
    <property type="entry name" value="Phage_integrase"/>
    <property type="match status" value="1"/>
</dbReference>
<dbReference type="Pfam" id="PF13495">
    <property type="entry name" value="Phage_int_SAM_4"/>
    <property type="match status" value="1"/>
</dbReference>
<dbReference type="InterPro" id="IPR010998">
    <property type="entry name" value="Integrase_recombinase_N"/>
</dbReference>
<dbReference type="InterPro" id="IPR050090">
    <property type="entry name" value="Tyrosine_recombinase_XerCD"/>
</dbReference>
<dbReference type="Gene3D" id="1.10.150.130">
    <property type="match status" value="1"/>
</dbReference>
<evidence type="ECO:0000313" key="6">
    <source>
        <dbReference type="EMBL" id="MDO1449656.1"/>
    </source>
</evidence>
<evidence type="ECO:0000256" key="3">
    <source>
        <dbReference type="ARBA" id="ARBA00023125"/>
    </source>
</evidence>
<comment type="caution">
    <text evidence="6">The sequence shown here is derived from an EMBL/GenBank/DDBJ whole genome shotgun (WGS) entry which is preliminary data.</text>
</comment>
<evidence type="ECO:0000313" key="7">
    <source>
        <dbReference type="Proteomes" id="UP001168528"/>
    </source>
</evidence>
<dbReference type="InterPro" id="IPR013762">
    <property type="entry name" value="Integrase-like_cat_sf"/>
</dbReference>
<evidence type="ECO:0000256" key="4">
    <source>
        <dbReference type="ARBA" id="ARBA00023172"/>
    </source>
</evidence>
<dbReference type="PANTHER" id="PTHR30349">
    <property type="entry name" value="PHAGE INTEGRASE-RELATED"/>
    <property type="match status" value="1"/>
</dbReference>
<protein>
    <submittedName>
        <fullName evidence="6">Tyrosine-type recombinase/integrase</fullName>
    </submittedName>
</protein>
<evidence type="ECO:0000259" key="5">
    <source>
        <dbReference type="PROSITE" id="PS51898"/>
    </source>
</evidence>
<comment type="similarity">
    <text evidence="1">Belongs to the 'phage' integrase family.</text>
</comment>
<sequence length="299" mass="34200">MQTSHTHEATLVARACLNVAGFAELYNRLEKKMVISGKSLSTLENYSRHMAHIALHYNCLPTALDAEQIEDYLFLIKSQKAPSDSYFKHAVYGLRFLFRLEGLDERAIELPSLKRDKKLPAVLSKAEVKALLKAPTLLKHRLLLAIIYGCGLRCSEVRNLQIKDVDLDRGMLHIRQGKGRKDRYVPLRSMLCRGIKTYLDAERPRHYLFNGKDYRSPLSERGVQWPLKEAVKKAKILKPICVHTLRHSYATHLLEDGIDILSIKELLGHEAIETTLVYLHIARIKPVLSHCPLDTLYQS</sequence>
<dbReference type="SUPFAM" id="SSF56349">
    <property type="entry name" value="DNA breaking-rejoining enzymes"/>
    <property type="match status" value="1"/>
</dbReference>
<dbReference type="EMBL" id="JAUKPO010000021">
    <property type="protein sequence ID" value="MDO1449656.1"/>
    <property type="molecule type" value="Genomic_DNA"/>
</dbReference>
<dbReference type="InterPro" id="IPR002104">
    <property type="entry name" value="Integrase_catalytic"/>
</dbReference>
<dbReference type="Gene3D" id="1.10.443.10">
    <property type="entry name" value="Intergrase catalytic core"/>
    <property type="match status" value="1"/>
</dbReference>
<keyword evidence="2" id="KW-0229">DNA integration</keyword>